<dbReference type="AlphaFoldDB" id="A0A1H6PEX3"/>
<gene>
    <name evidence="1" type="ORF">SAMN05216581_5649</name>
</gene>
<evidence type="ECO:0000313" key="1">
    <source>
        <dbReference type="EMBL" id="SEI24833.1"/>
    </source>
</evidence>
<dbReference type="EMBL" id="LT629972">
    <property type="protein sequence ID" value="SEI24833.1"/>
    <property type="molecule type" value="Genomic_DNA"/>
</dbReference>
<sequence length="58" mass="6256">MTARILTLDAALYGYLLGVSLCETPLLKRLRDETQALPNGARPVVQVVCIAAVTRSIT</sequence>
<reference evidence="1 2" key="1">
    <citation type="submission" date="2016-10" db="EMBL/GenBank/DDBJ databases">
        <authorList>
            <person name="de Groot N.N."/>
        </authorList>
    </citation>
    <scope>NUCLEOTIDE SEQUENCE [LARGE SCALE GENOMIC DNA]</scope>
    <source>
        <strain evidence="1 2">LMG 2158</strain>
    </source>
</reference>
<proteinExistence type="predicted"/>
<organism evidence="1 2">
    <name type="scientific">Pseudomonas asplenii</name>
    <dbReference type="NCBI Taxonomy" id="53407"/>
    <lineage>
        <taxon>Bacteria</taxon>
        <taxon>Pseudomonadati</taxon>
        <taxon>Pseudomonadota</taxon>
        <taxon>Gammaproteobacteria</taxon>
        <taxon>Pseudomonadales</taxon>
        <taxon>Pseudomonadaceae</taxon>
        <taxon>Pseudomonas</taxon>
    </lineage>
</organism>
<evidence type="ECO:0000313" key="2">
    <source>
        <dbReference type="Proteomes" id="UP000182272"/>
    </source>
</evidence>
<name>A0A1H6PEX3_9PSED</name>
<accession>A0A1H6PEX3</accession>
<dbReference type="Proteomes" id="UP000182272">
    <property type="component" value="Chromosome I"/>
</dbReference>
<protein>
    <submittedName>
        <fullName evidence="1">Uncharacterized protein</fullName>
    </submittedName>
</protein>